<sequence length="337" mass="37668">MTVPQPRKKILGIGPAKGALAEFEQLCKDFQVHMINRGPREQAEIEKRCAEDGPFEAMFLMFANGSYAPMDEDLLAPLWKNGNNVGCFAQCGTGYDNVEVKDITQHGCVSFCTLYTCADNQYFTNTPDAVTEATADFTVAMFLVTLRGLTMASMAASAGHFHQDVKLTQDPRGLTVGILGFGRIAKDFARKVSPWNVKIQYNARTRRSVDEEERYGARYVEKDELFKTSDVIVILTPFTPETYHMVDRDQFRLMKGERDDYNPDADRVDGVYIINSSRGAVMNEVALIEALESGKVERAALDVYEDEPKINPYFLNNPRVTATPQTGKPETPVNGPF</sequence>
<reference evidence="4 5" key="1">
    <citation type="journal article" date="2024" name="bioRxiv">
        <title>Comparative genomics of Cryptococcus and Kwoniella reveals pathogenesis evolution and contrasting karyotype dynamics via intercentromeric recombination or chromosome fusion.</title>
        <authorList>
            <person name="Coelho M.A."/>
            <person name="David-Palma M."/>
            <person name="Shea T."/>
            <person name="Bowers K."/>
            <person name="McGinley-Smith S."/>
            <person name="Mohammad A.W."/>
            <person name="Gnirke A."/>
            <person name="Yurkov A.M."/>
            <person name="Nowrousian M."/>
            <person name="Sun S."/>
            <person name="Cuomo C.A."/>
            <person name="Heitman J."/>
        </authorList>
    </citation>
    <scope>NUCLEOTIDE SEQUENCE [LARGE SCALE GENOMIC DNA]</scope>
    <source>
        <strain evidence="4 5">CBS 13917</strain>
    </source>
</reference>
<protein>
    <recommendedName>
        <fullName evidence="3">D-isomer specific 2-hydroxyacid dehydrogenase NAD-binding domain-containing protein</fullName>
    </recommendedName>
</protein>
<organism evidence="4 5">
    <name type="scientific">Kwoniella newhampshirensis</name>
    <dbReference type="NCBI Taxonomy" id="1651941"/>
    <lineage>
        <taxon>Eukaryota</taxon>
        <taxon>Fungi</taxon>
        <taxon>Dikarya</taxon>
        <taxon>Basidiomycota</taxon>
        <taxon>Agaricomycotina</taxon>
        <taxon>Tremellomycetes</taxon>
        <taxon>Tremellales</taxon>
        <taxon>Cryptococcaceae</taxon>
        <taxon>Kwoniella</taxon>
    </lineage>
</organism>
<dbReference type="GO" id="GO:0016618">
    <property type="term" value="F:hydroxypyruvate reductase [NAD(P)H] activity"/>
    <property type="evidence" value="ECO:0007669"/>
    <property type="project" value="TreeGrafter"/>
</dbReference>
<keyword evidence="5" id="KW-1185">Reference proteome</keyword>
<dbReference type="Gene3D" id="3.40.50.720">
    <property type="entry name" value="NAD(P)-binding Rossmann-like Domain"/>
    <property type="match status" value="2"/>
</dbReference>
<dbReference type="GO" id="GO:0030267">
    <property type="term" value="F:glyoxylate reductase (NADPH) activity"/>
    <property type="evidence" value="ECO:0007669"/>
    <property type="project" value="TreeGrafter"/>
</dbReference>
<proteinExistence type="predicted"/>
<dbReference type="KEGG" id="kne:92177598"/>
<dbReference type="CDD" id="cd12168">
    <property type="entry name" value="Mand_dh_like"/>
    <property type="match status" value="1"/>
</dbReference>
<dbReference type="InterPro" id="IPR050223">
    <property type="entry name" value="D-isomer_2-hydroxyacid_DH"/>
</dbReference>
<evidence type="ECO:0000313" key="4">
    <source>
        <dbReference type="EMBL" id="KAK8869770.1"/>
    </source>
</evidence>
<dbReference type="InterPro" id="IPR006140">
    <property type="entry name" value="D-isomer_DH_NAD-bd"/>
</dbReference>
<dbReference type="GeneID" id="92177598"/>
<dbReference type="AlphaFoldDB" id="A0AAW0Z6F6"/>
<dbReference type="PANTHER" id="PTHR10996">
    <property type="entry name" value="2-HYDROXYACID DEHYDROGENASE-RELATED"/>
    <property type="match status" value="1"/>
</dbReference>
<dbReference type="SUPFAM" id="SSF51735">
    <property type="entry name" value="NAD(P)-binding Rossmann-fold domains"/>
    <property type="match status" value="1"/>
</dbReference>
<feature type="compositionally biased region" description="Polar residues" evidence="2">
    <location>
        <begin position="318"/>
        <end position="328"/>
    </location>
</feature>
<gene>
    <name evidence="4" type="ORF">IAR55_000338</name>
</gene>
<evidence type="ECO:0000313" key="5">
    <source>
        <dbReference type="Proteomes" id="UP001388673"/>
    </source>
</evidence>
<dbReference type="GO" id="GO:0051287">
    <property type="term" value="F:NAD binding"/>
    <property type="evidence" value="ECO:0007669"/>
    <property type="project" value="InterPro"/>
</dbReference>
<dbReference type="RefSeq" id="XP_066806016.1">
    <property type="nucleotide sequence ID" value="XM_066943474.1"/>
</dbReference>
<dbReference type="InterPro" id="IPR036291">
    <property type="entry name" value="NAD(P)-bd_dom_sf"/>
</dbReference>
<keyword evidence="1" id="KW-0560">Oxidoreductase</keyword>
<feature type="domain" description="D-isomer specific 2-hydroxyacid dehydrogenase NAD-binding" evidence="3">
    <location>
        <begin position="139"/>
        <end position="325"/>
    </location>
</feature>
<dbReference type="Proteomes" id="UP001388673">
    <property type="component" value="Unassembled WGS sequence"/>
</dbReference>
<feature type="region of interest" description="Disordered" evidence="2">
    <location>
        <begin position="316"/>
        <end position="337"/>
    </location>
</feature>
<dbReference type="EMBL" id="JBCAWK010000001">
    <property type="protein sequence ID" value="KAK8869770.1"/>
    <property type="molecule type" value="Genomic_DNA"/>
</dbReference>
<evidence type="ECO:0000259" key="3">
    <source>
        <dbReference type="Pfam" id="PF02826"/>
    </source>
</evidence>
<evidence type="ECO:0000256" key="1">
    <source>
        <dbReference type="ARBA" id="ARBA00023002"/>
    </source>
</evidence>
<accession>A0AAW0Z6F6</accession>
<evidence type="ECO:0000256" key="2">
    <source>
        <dbReference type="SAM" id="MobiDB-lite"/>
    </source>
</evidence>
<dbReference type="GO" id="GO:0005829">
    <property type="term" value="C:cytosol"/>
    <property type="evidence" value="ECO:0007669"/>
    <property type="project" value="TreeGrafter"/>
</dbReference>
<dbReference type="PANTHER" id="PTHR10996:SF129">
    <property type="entry name" value="2-HYDROXYACID DEHYDROGENASE C1773.17C-RELATED"/>
    <property type="match status" value="1"/>
</dbReference>
<name>A0AAW0Z6F6_9TREE</name>
<comment type="caution">
    <text evidence="4">The sequence shown here is derived from an EMBL/GenBank/DDBJ whole genome shotgun (WGS) entry which is preliminary data.</text>
</comment>
<dbReference type="Pfam" id="PF02826">
    <property type="entry name" value="2-Hacid_dh_C"/>
    <property type="match status" value="1"/>
</dbReference>
<dbReference type="SUPFAM" id="SSF52283">
    <property type="entry name" value="Formate/glycerate dehydrogenase catalytic domain-like"/>
    <property type="match status" value="1"/>
</dbReference>